<feature type="region of interest" description="Disordered" evidence="1">
    <location>
        <begin position="267"/>
        <end position="297"/>
    </location>
</feature>
<keyword evidence="3" id="KW-1185">Reference proteome</keyword>
<name>A0ABQ9W0D8_SAGOE</name>
<evidence type="ECO:0000313" key="3">
    <source>
        <dbReference type="Proteomes" id="UP001266305"/>
    </source>
</evidence>
<evidence type="ECO:0000313" key="2">
    <source>
        <dbReference type="EMBL" id="KAK2115093.1"/>
    </source>
</evidence>
<feature type="region of interest" description="Disordered" evidence="1">
    <location>
        <begin position="65"/>
        <end position="88"/>
    </location>
</feature>
<feature type="region of interest" description="Disordered" evidence="1">
    <location>
        <begin position="168"/>
        <end position="195"/>
    </location>
</feature>
<dbReference type="EMBL" id="JASSZA010000003">
    <property type="protein sequence ID" value="KAK2115093.1"/>
    <property type="molecule type" value="Genomic_DNA"/>
</dbReference>
<comment type="caution">
    <text evidence="2">The sequence shown here is derived from an EMBL/GenBank/DDBJ whole genome shotgun (WGS) entry which is preliminary data.</text>
</comment>
<sequence>MRCCCSMSAFCQLAVTVKHVLDGGLHLRKEVHKLDVGGQEQRAGGDITQVELGVQQVELDQWAGGRESKAGNPSSPQASSMIPQGRTATRPPCLHYRPLVMPLFQLQSPQQGAHSQGQLWTSSLYLPLESLLFLSPEGKQNDSAWSRSSSAGPHNKAGSCLRAVLVTSKDTGHPGPLEHTQPRHAQGPSPGSRVTGYQVSKLPQDVTTHFDQVLMACGSLKSLQSHKHNEGHGRHVARVKVRQALPGRLHPMPAAALSFLETAVQVHPPNPHPHLPAAPSGPVSATRSQRLPPTGLPWRELQCPEQAVAR</sequence>
<proteinExistence type="predicted"/>
<protein>
    <submittedName>
        <fullName evidence="2">Uncharacterized protein</fullName>
    </submittedName>
</protein>
<accession>A0ABQ9W0D8</accession>
<feature type="compositionally biased region" description="Polar residues" evidence="1">
    <location>
        <begin position="71"/>
        <end position="82"/>
    </location>
</feature>
<organism evidence="2 3">
    <name type="scientific">Saguinus oedipus</name>
    <name type="common">Cotton-top tamarin</name>
    <name type="synonym">Oedipomidas oedipus</name>
    <dbReference type="NCBI Taxonomy" id="9490"/>
    <lineage>
        <taxon>Eukaryota</taxon>
        <taxon>Metazoa</taxon>
        <taxon>Chordata</taxon>
        <taxon>Craniata</taxon>
        <taxon>Vertebrata</taxon>
        <taxon>Euteleostomi</taxon>
        <taxon>Mammalia</taxon>
        <taxon>Eutheria</taxon>
        <taxon>Euarchontoglires</taxon>
        <taxon>Primates</taxon>
        <taxon>Haplorrhini</taxon>
        <taxon>Platyrrhini</taxon>
        <taxon>Cebidae</taxon>
        <taxon>Callitrichinae</taxon>
        <taxon>Saguinus</taxon>
    </lineage>
</organism>
<reference evidence="2 3" key="1">
    <citation type="submission" date="2023-05" db="EMBL/GenBank/DDBJ databases">
        <title>B98-5 Cell Line De Novo Hybrid Assembly: An Optical Mapping Approach.</title>
        <authorList>
            <person name="Kananen K."/>
            <person name="Auerbach J.A."/>
            <person name="Kautto E."/>
            <person name="Blachly J.S."/>
        </authorList>
    </citation>
    <scope>NUCLEOTIDE SEQUENCE [LARGE SCALE GENOMIC DNA]</scope>
    <source>
        <strain evidence="2">B95-8</strain>
        <tissue evidence="2">Cell line</tissue>
    </source>
</reference>
<dbReference type="Proteomes" id="UP001266305">
    <property type="component" value="Unassembled WGS sequence"/>
</dbReference>
<evidence type="ECO:0000256" key="1">
    <source>
        <dbReference type="SAM" id="MobiDB-lite"/>
    </source>
</evidence>
<gene>
    <name evidence="2" type="ORF">P7K49_005719</name>
</gene>